<dbReference type="EMBL" id="KL197724">
    <property type="protein sequence ID" value="KDQ55755.1"/>
    <property type="molecule type" value="Genomic_DNA"/>
</dbReference>
<accession>A0A067PPM1</accession>
<evidence type="ECO:0000313" key="2">
    <source>
        <dbReference type="Proteomes" id="UP000027265"/>
    </source>
</evidence>
<reference evidence="2" key="1">
    <citation type="journal article" date="2014" name="Proc. Natl. Acad. Sci. U.S.A.">
        <title>Extensive sampling of basidiomycete genomes demonstrates inadequacy of the white-rot/brown-rot paradigm for wood decay fungi.</title>
        <authorList>
            <person name="Riley R."/>
            <person name="Salamov A.A."/>
            <person name="Brown D.W."/>
            <person name="Nagy L.G."/>
            <person name="Floudas D."/>
            <person name="Held B.W."/>
            <person name="Levasseur A."/>
            <person name="Lombard V."/>
            <person name="Morin E."/>
            <person name="Otillar R."/>
            <person name="Lindquist E.A."/>
            <person name="Sun H."/>
            <person name="LaButti K.M."/>
            <person name="Schmutz J."/>
            <person name="Jabbour D."/>
            <person name="Luo H."/>
            <person name="Baker S.E."/>
            <person name="Pisabarro A.G."/>
            <person name="Walton J.D."/>
            <person name="Blanchette R.A."/>
            <person name="Henrissat B."/>
            <person name="Martin F."/>
            <person name="Cullen D."/>
            <person name="Hibbett D.S."/>
            <person name="Grigoriev I.V."/>
        </authorList>
    </citation>
    <scope>NUCLEOTIDE SEQUENCE [LARGE SCALE GENOMIC DNA]</scope>
    <source>
        <strain evidence="2">MUCL 33604</strain>
    </source>
</reference>
<dbReference type="AlphaFoldDB" id="A0A067PPM1"/>
<name>A0A067PPM1_9AGAM</name>
<gene>
    <name evidence="1" type="ORF">JAAARDRAFT_37180</name>
</gene>
<dbReference type="HOGENOM" id="CLU_1161295_0_0_1"/>
<proteinExistence type="predicted"/>
<evidence type="ECO:0000313" key="1">
    <source>
        <dbReference type="EMBL" id="KDQ55755.1"/>
    </source>
</evidence>
<dbReference type="InParanoid" id="A0A067PPM1"/>
<keyword evidence="2" id="KW-1185">Reference proteome</keyword>
<organism evidence="1 2">
    <name type="scientific">Jaapia argillacea MUCL 33604</name>
    <dbReference type="NCBI Taxonomy" id="933084"/>
    <lineage>
        <taxon>Eukaryota</taxon>
        <taxon>Fungi</taxon>
        <taxon>Dikarya</taxon>
        <taxon>Basidiomycota</taxon>
        <taxon>Agaricomycotina</taxon>
        <taxon>Agaricomycetes</taxon>
        <taxon>Agaricomycetidae</taxon>
        <taxon>Jaapiales</taxon>
        <taxon>Jaapiaceae</taxon>
        <taxon>Jaapia</taxon>
    </lineage>
</organism>
<dbReference type="Proteomes" id="UP000027265">
    <property type="component" value="Unassembled WGS sequence"/>
</dbReference>
<protein>
    <submittedName>
        <fullName evidence="1">Uncharacterized protein</fullName>
    </submittedName>
</protein>
<sequence>MPNFILFKSSLKRAERHLSSGIDIIEANKDLIHQKDVQDTILLHEKLCAAHLSIKESAKSFPGVLTAFYRVPFHVNQCYEFESLADMVSGIAKAAAMKEYPAGDKPSQTDSAVAAVRAPIENPGAQRTVAAQPPPLNVANNESYSSLGSSAANSAIRGWRTDEGITFPIQSADMQTLVDILQEHGFRVDLQTASIMPPSSSHVPEEQETVTIISQLTRIATRSTFASVD</sequence>